<evidence type="ECO:0000313" key="2">
    <source>
        <dbReference type="EMBL" id="KAG5607828.1"/>
    </source>
</evidence>
<evidence type="ECO:0000313" key="3">
    <source>
        <dbReference type="Proteomes" id="UP000824120"/>
    </source>
</evidence>
<dbReference type="Gene3D" id="2.130.10.30">
    <property type="entry name" value="Regulator of chromosome condensation 1/beta-lactamase-inhibitor protein II"/>
    <property type="match status" value="1"/>
</dbReference>
<accession>A0A9J5Z8N6</accession>
<dbReference type="Proteomes" id="UP000824120">
    <property type="component" value="Chromosome 5"/>
</dbReference>
<dbReference type="EMBL" id="JACXVP010000005">
    <property type="protein sequence ID" value="KAG5607828.1"/>
    <property type="molecule type" value="Genomic_DNA"/>
</dbReference>
<dbReference type="InterPro" id="IPR000408">
    <property type="entry name" value="Reg_chr_condens"/>
</dbReference>
<keyword evidence="3" id="KW-1185">Reference proteome</keyword>
<name>A0A9J5Z8N6_SOLCO</name>
<proteinExistence type="predicted"/>
<sequence>MIVGRAVTKRSLWFVRWISVSSVELNGKQRFAALWGNGDHGRLGHGSLESQWRPNVLPSSAFDNQNLREIACGGAHSLFLTDVNHLGMMLAVDSDHKSGGVKLCLEMYKQH</sequence>
<dbReference type="InterPro" id="IPR009091">
    <property type="entry name" value="RCC1/BLIP-II"/>
</dbReference>
<dbReference type="SUPFAM" id="SSF50985">
    <property type="entry name" value="RCC1/BLIP-II"/>
    <property type="match status" value="1"/>
</dbReference>
<dbReference type="OrthoDB" id="8068875at2759"/>
<dbReference type="AlphaFoldDB" id="A0A9J5Z8N6"/>
<reference evidence="2 3" key="1">
    <citation type="submission" date="2020-09" db="EMBL/GenBank/DDBJ databases">
        <title>De no assembly of potato wild relative species, Solanum commersonii.</title>
        <authorList>
            <person name="Cho K."/>
        </authorList>
    </citation>
    <scope>NUCLEOTIDE SEQUENCE [LARGE SCALE GENOMIC DNA]</scope>
    <source>
        <strain evidence="2">LZ3.2</strain>
        <tissue evidence="2">Leaf</tissue>
    </source>
</reference>
<feature type="repeat" description="RCC1" evidence="1">
    <location>
        <begin position="30"/>
        <end position="83"/>
    </location>
</feature>
<gene>
    <name evidence="2" type="ORF">H5410_029320</name>
</gene>
<organism evidence="2 3">
    <name type="scientific">Solanum commersonii</name>
    <name type="common">Commerson's wild potato</name>
    <name type="synonym">Commerson's nightshade</name>
    <dbReference type="NCBI Taxonomy" id="4109"/>
    <lineage>
        <taxon>Eukaryota</taxon>
        <taxon>Viridiplantae</taxon>
        <taxon>Streptophyta</taxon>
        <taxon>Embryophyta</taxon>
        <taxon>Tracheophyta</taxon>
        <taxon>Spermatophyta</taxon>
        <taxon>Magnoliopsida</taxon>
        <taxon>eudicotyledons</taxon>
        <taxon>Gunneridae</taxon>
        <taxon>Pentapetalae</taxon>
        <taxon>asterids</taxon>
        <taxon>lamiids</taxon>
        <taxon>Solanales</taxon>
        <taxon>Solanaceae</taxon>
        <taxon>Solanoideae</taxon>
        <taxon>Solaneae</taxon>
        <taxon>Solanum</taxon>
    </lineage>
</organism>
<evidence type="ECO:0000256" key="1">
    <source>
        <dbReference type="PROSITE-ProRule" id="PRU00235"/>
    </source>
</evidence>
<dbReference type="Pfam" id="PF00415">
    <property type="entry name" value="RCC1"/>
    <property type="match status" value="1"/>
</dbReference>
<protein>
    <submittedName>
        <fullName evidence="2">Uncharacterized protein</fullName>
    </submittedName>
</protein>
<comment type="caution">
    <text evidence="2">The sequence shown here is derived from an EMBL/GenBank/DDBJ whole genome shotgun (WGS) entry which is preliminary data.</text>
</comment>
<dbReference type="PROSITE" id="PS50012">
    <property type="entry name" value="RCC1_3"/>
    <property type="match status" value="1"/>
</dbReference>